<name>A0A5J4ZED7_9ASTE</name>
<dbReference type="EMBL" id="CM018052">
    <property type="protein sequence ID" value="KAA8515671.1"/>
    <property type="molecule type" value="Genomic_DNA"/>
</dbReference>
<dbReference type="PANTHER" id="PTHR37261">
    <property type="entry name" value="40S RIBOSOMAL PROTEIN S27"/>
    <property type="match status" value="1"/>
</dbReference>
<gene>
    <name evidence="2" type="ORF">F0562_018718</name>
</gene>
<keyword evidence="3" id="KW-1185">Reference proteome</keyword>
<organism evidence="2 3">
    <name type="scientific">Nyssa sinensis</name>
    <dbReference type="NCBI Taxonomy" id="561372"/>
    <lineage>
        <taxon>Eukaryota</taxon>
        <taxon>Viridiplantae</taxon>
        <taxon>Streptophyta</taxon>
        <taxon>Embryophyta</taxon>
        <taxon>Tracheophyta</taxon>
        <taxon>Spermatophyta</taxon>
        <taxon>Magnoliopsida</taxon>
        <taxon>eudicotyledons</taxon>
        <taxon>Gunneridae</taxon>
        <taxon>Pentapetalae</taxon>
        <taxon>asterids</taxon>
        <taxon>Cornales</taxon>
        <taxon>Nyssaceae</taxon>
        <taxon>Nyssa</taxon>
    </lineage>
</organism>
<reference evidence="2 3" key="1">
    <citation type="submission" date="2019-09" db="EMBL/GenBank/DDBJ databases">
        <title>A chromosome-level genome assembly of the Chinese tupelo Nyssa sinensis.</title>
        <authorList>
            <person name="Yang X."/>
            <person name="Kang M."/>
            <person name="Yang Y."/>
            <person name="Xiong H."/>
            <person name="Wang M."/>
            <person name="Zhang Z."/>
            <person name="Wang Z."/>
            <person name="Wu H."/>
            <person name="Ma T."/>
            <person name="Liu J."/>
            <person name="Xi Z."/>
        </authorList>
    </citation>
    <scope>NUCLEOTIDE SEQUENCE [LARGE SCALE GENOMIC DNA]</scope>
    <source>
        <strain evidence="2">J267</strain>
        <tissue evidence="2">Leaf</tissue>
    </source>
</reference>
<feature type="region of interest" description="Disordered" evidence="1">
    <location>
        <begin position="30"/>
        <end position="51"/>
    </location>
</feature>
<evidence type="ECO:0000313" key="2">
    <source>
        <dbReference type="EMBL" id="KAA8515671.1"/>
    </source>
</evidence>
<feature type="compositionally biased region" description="Polar residues" evidence="1">
    <location>
        <begin position="30"/>
        <end position="49"/>
    </location>
</feature>
<dbReference type="PANTHER" id="PTHR37261:SF1">
    <property type="entry name" value="40S RIBOSOMAL PROTEIN S27"/>
    <property type="match status" value="1"/>
</dbReference>
<dbReference type="AlphaFoldDB" id="A0A5J4ZED7"/>
<accession>A0A5J4ZED7</accession>
<protein>
    <submittedName>
        <fullName evidence="2">Uncharacterized protein</fullName>
    </submittedName>
</protein>
<dbReference type="Proteomes" id="UP000325577">
    <property type="component" value="Linkage Group LG9"/>
</dbReference>
<dbReference type="OrthoDB" id="1749139at2759"/>
<evidence type="ECO:0000313" key="3">
    <source>
        <dbReference type="Proteomes" id="UP000325577"/>
    </source>
</evidence>
<evidence type="ECO:0000256" key="1">
    <source>
        <dbReference type="SAM" id="MobiDB-lite"/>
    </source>
</evidence>
<proteinExistence type="predicted"/>
<sequence length="81" mass="8677">MEALNNGHDCSSWIPATNWTIAHGSPSASVALESSDSPIDSENATSTMKTPLILKPTSPDCGPCEIKISFTQKHEVCQVYV</sequence>